<accession>A0A5B7JF55</accession>
<comment type="caution">
    <text evidence="1">The sequence shown here is derived from an EMBL/GenBank/DDBJ whole genome shotgun (WGS) entry which is preliminary data.</text>
</comment>
<evidence type="ECO:0000313" key="1">
    <source>
        <dbReference type="EMBL" id="MPC92736.1"/>
    </source>
</evidence>
<dbReference type="AlphaFoldDB" id="A0A5B7JF55"/>
<reference evidence="1 2" key="1">
    <citation type="submission" date="2019-05" db="EMBL/GenBank/DDBJ databases">
        <title>Another draft genome of Portunus trituberculatus and its Hox gene families provides insights of decapod evolution.</title>
        <authorList>
            <person name="Jeong J.-H."/>
            <person name="Song I."/>
            <person name="Kim S."/>
            <person name="Choi T."/>
            <person name="Kim D."/>
            <person name="Ryu S."/>
            <person name="Kim W."/>
        </authorList>
    </citation>
    <scope>NUCLEOTIDE SEQUENCE [LARGE SCALE GENOMIC DNA]</scope>
    <source>
        <tissue evidence="1">Muscle</tissue>
    </source>
</reference>
<name>A0A5B7JF55_PORTR</name>
<evidence type="ECO:0000313" key="2">
    <source>
        <dbReference type="Proteomes" id="UP000324222"/>
    </source>
</evidence>
<keyword evidence="2" id="KW-1185">Reference proteome</keyword>
<gene>
    <name evidence="1" type="ORF">E2C01_087842</name>
</gene>
<organism evidence="1 2">
    <name type="scientific">Portunus trituberculatus</name>
    <name type="common">Swimming crab</name>
    <name type="synonym">Neptunus trituberculatus</name>
    <dbReference type="NCBI Taxonomy" id="210409"/>
    <lineage>
        <taxon>Eukaryota</taxon>
        <taxon>Metazoa</taxon>
        <taxon>Ecdysozoa</taxon>
        <taxon>Arthropoda</taxon>
        <taxon>Crustacea</taxon>
        <taxon>Multicrustacea</taxon>
        <taxon>Malacostraca</taxon>
        <taxon>Eumalacostraca</taxon>
        <taxon>Eucarida</taxon>
        <taxon>Decapoda</taxon>
        <taxon>Pleocyemata</taxon>
        <taxon>Brachyura</taxon>
        <taxon>Eubrachyura</taxon>
        <taxon>Portunoidea</taxon>
        <taxon>Portunidae</taxon>
        <taxon>Portuninae</taxon>
        <taxon>Portunus</taxon>
    </lineage>
</organism>
<dbReference type="Proteomes" id="UP000324222">
    <property type="component" value="Unassembled WGS sequence"/>
</dbReference>
<proteinExistence type="predicted"/>
<dbReference type="EMBL" id="VSRR010092326">
    <property type="protein sequence ID" value="MPC92736.1"/>
    <property type="molecule type" value="Genomic_DNA"/>
</dbReference>
<protein>
    <submittedName>
        <fullName evidence="1">Uncharacterized protein</fullName>
    </submittedName>
</protein>
<sequence length="61" mass="7143">MDSRHQRRPSRQRHTLHGPLYLLTDVRLNNAIPMLPPAHHGRRLSRRHSPLRLILLNAVLS</sequence>